<gene>
    <name evidence="2" type="ORF">DACRYDRAFT_90876</name>
</gene>
<evidence type="ECO:0000313" key="2">
    <source>
        <dbReference type="EMBL" id="EJT98841.1"/>
    </source>
</evidence>
<dbReference type="HOGENOM" id="CLU_1992564_0_0_1"/>
<proteinExistence type="predicted"/>
<name>M5FZ41_DACPD</name>
<feature type="compositionally biased region" description="Low complexity" evidence="1">
    <location>
        <begin position="27"/>
        <end position="41"/>
    </location>
</feature>
<feature type="region of interest" description="Disordered" evidence="1">
    <location>
        <begin position="24"/>
        <end position="43"/>
    </location>
</feature>
<dbReference type="GeneID" id="63692042"/>
<evidence type="ECO:0000256" key="1">
    <source>
        <dbReference type="SAM" id="MobiDB-lite"/>
    </source>
</evidence>
<dbReference type="EMBL" id="JH795872">
    <property type="protein sequence ID" value="EJT98841.1"/>
    <property type="molecule type" value="Genomic_DNA"/>
</dbReference>
<dbReference type="RefSeq" id="XP_040625739.1">
    <property type="nucleotide sequence ID" value="XM_040776980.1"/>
</dbReference>
<reference evidence="2 3" key="1">
    <citation type="journal article" date="2012" name="Science">
        <title>The Paleozoic origin of enzymatic lignin decomposition reconstructed from 31 fungal genomes.</title>
        <authorList>
            <person name="Floudas D."/>
            <person name="Binder M."/>
            <person name="Riley R."/>
            <person name="Barry K."/>
            <person name="Blanchette R.A."/>
            <person name="Henrissat B."/>
            <person name="Martinez A.T."/>
            <person name="Otillar R."/>
            <person name="Spatafora J.W."/>
            <person name="Yadav J.S."/>
            <person name="Aerts A."/>
            <person name="Benoit I."/>
            <person name="Boyd A."/>
            <person name="Carlson A."/>
            <person name="Copeland A."/>
            <person name="Coutinho P.M."/>
            <person name="de Vries R.P."/>
            <person name="Ferreira P."/>
            <person name="Findley K."/>
            <person name="Foster B."/>
            <person name="Gaskell J."/>
            <person name="Glotzer D."/>
            <person name="Gorecki P."/>
            <person name="Heitman J."/>
            <person name="Hesse C."/>
            <person name="Hori C."/>
            <person name="Igarashi K."/>
            <person name="Jurgens J.A."/>
            <person name="Kallen N."/>
            <person name="Kersten P."/>
            <person name="Kohler A."/>
            <person name="Kuees U."/>
            <person name="Kumar T.K.A."/>
            <person name="Kuo A."/>
            <person name="LaButti K."/>
            <person name="Larrondo L.F."/>
            <person name="Lindquist E."/>
            <person name="Ling A."/>
            <person name="Lombard V."/>
            <person name="Lucas S."/>
            <person name="Lundell T."/>
            <person name="Martin R."/>
            <person name="McLaughlin D.J."/>
            <person name="Morgenstern I."/>
            <person name="Morin E."/>
            <person name="Murat C."/>
            <person name="Nagy L.G."/>
            <person name="Nolan M."/>
            <person name="Ohm R.A."/>
            <person name="Patyshakuliyeva A."/>
            <person name="Rokas A."/>
            <person name="Ruiz-Duenas F.J."/>
            <person name="Sabat G."/>
            <person name="Salamov A."/>
            <person name="Samejima M."/>
            <person name="Schmutz J."/>
            <person name="Slot J.C."/>
            <person name="St John F."/>
            <person name="Stenlid J."/>
            <person name="Sun H."/>
            <person name="Sun S."/>
            <person name="Syed K."/>
            <person name="Tsang A."/>
            <person name="Wiebenga A."/>
            <person name="Young D."/>
            <person name="Pisabarro A."/>
            <person name="Eastwood D.C."/>
            <person name="Martin F."/>
            <person name="Cullen D."/>
            <person name="Grigoriev I.V."/>
            <person name="Hibbett D.S."/>
        </authorList>
    </citation>
    <scope>NUCLEOTIDE SEQUENCE [LARGE SCALE GENOMIC DNA]</scope>
    <source>
        <strain evidence="2 3">DJM-731 SS1</strain>
    </source>
</reference>
<organism evidence="2 3">
    <name type="scientific">Dacryopinax primogenitus (strain DJM 731)</name>
    <name type="common">Brown rot fungus</name>
    <dbReference type="NCBI Taxonomy" id="1858805"/>
    <lineage>
        <taxon>Eukaryota</taxon>
        <taxon>Fungi</taxon>
        <taxon>Dikarya</taxon>
        <taxon>Basidiomycota</taxon>
        <taxon>Agaricomycotina</taxon>
        <taxon>Dacrymycetes</taxon>
        <taxon>Dacrymycetales</taxon>
        <taxon>Dacrymycetaceae</taxon>
        <taxon>Dacryopinax</taxon>
    </lineage>
</organism>
<evidence type="ECO:0000313" key="3">
    <source>
        <dbReference type="Proteomes" id="UP000030653"/>
    </source>
</evidence>
<dbReference type="AlphaFoldDB" id="M5FZ41"/>
<sequence>MALSRLIASPERSQPWEFLAHHVRQGSHNSLSNPSSLQPLPDEQFLPVNQRHNEFSESQQTAVGDWYYGGDQSQLSQAVDDTFVTAPSSQLPQSQLWEGPWDESQREVMLQVIPEKGDQSQLREW</sequence>
<keyword evidence="3" id="KW-1185">Reference proteome</keyword>
<protein>
    <submittedName>
        <fullName evidence="2">Uncharacterized protein</fullName>
    </submittedName>
</protein>
<dbReference type="STRING" id="1858805.M5FZ41"/>
<dbReference type="Proteomes" id="UP000030653">
    <property type="component" value="Unassembled WGS sequence"/>
</dbReference>
<accession>M5FZ41</accession>